<dbReference type="Gene3D" id="3.40.50.10810">
    <property type="entry name" value="Tandem AAA-ATPase domain"/>
    <property type="match status" value="1"/>
</dbReference>
<gene>
    <name evidence="2" type="ORF">CEUSTIGMA_g3446.t1</name>
</gene>
<dbReference type="InterPro" id="IPR000330">
    <property type="entry name" value="SNF2_N"/>
</dbReference>
<dbReference type="EMBL" id="BEGY01000015">
    <property type="protein sequence ID" value="GAX76003.1"/>
    <property type="molecule type" value="Genomic_DNA"/>
</dbReference>
<name>A0A250WYT2_9CHLO</name>
<dbReference type="InterPro" id="IPR038718">
    <property type="entry name" value="SNF2-like_sf"/>
</dbReference>
<comment type="caution">
    <text evidence="2">The sequence shown here is derived from an EMBL/GenBank/DDBJ whole genome shotgun (WGS) entry which is preliminary data.</text>
</comment>
<dbReference type="PANTHER" id="PTHR10799">
    <property type="entry name" value="SNF2/RAD54 HELICASE FAMILY"/>
    <property type="match status" value="1"/>
</dbReference>
<dbReference type="SUPFAM" id="SSF52540">
    <property type="entry name" value="P-loop containing nucleoside triphosphate hydrolases"/>
    <property type="match status" value="1"/>
</dbReference>
<dbReference type="OrthoDB" id="5857104at2759"/>
<sequence length="699" mass="77144">MLYHVTDHVDLDGIHSNPADAPRTDSLHTDIELNISQEAEYSKESLKCGHTPQSEHVEGLLLAEDAVQAALSSIAYKHAADSSKEHLTVPSTAIKHTLCRTGSSAVLHKTRLSHRHASKVAQISKHKSEHMFAEGGSKNGTEQAFTSPISKTDQYMQPCHQISVNCFAQDSDLLTDGSSCLQSGPSVPQNDANSASFYHEGMVLGAPRGDQNILMHPQNLFDFQNDSMFSGTLCSAVKDLMTSPPVDALLDILIQRKNRASLCQQPTTSAEVCNASAQPDAVNSVPATKDSLEESACMFSPRYAQRIESVSAPLSSVKGHSKVMPVAMIEALGEQLCPVSEEDMSPFTSDKSTVLQDKGVHGLPVVGNESLHKSESHISQATAGVTGFSVHEEWSRILKGSGLGVKTLISLQKRLRSCLGPVLLSSCALCYRYPKGRNAEPCKRTRVTTQAMEISHMLWKRPESFNPSKELKGRLCMNKSIHAHEEDAVNDRIHLRKSVNRQSVTRGILTFHQETAEVARRKREEAGRKRIEALKSCDMESYLAMVKDVKSKRLEDILKQTEECFLSFSSKLGFQTFEAKGLQEKGQKHDSSPSSVAWADLTNKVLAEVPEQPKMLKAGRLREYQMHGLRWLVGLHDLGLNGILADDMVRAVTRPFLIACPSSVLPNWSSELKRWAPDLRVMEYKGSSEAREEVFRAQV</sequence>
<protein>
    <recommendedName>
        <fullName evidence="1">SNF2 N-terminal domain-containing protein</fullName>
    </recommendedName>
</protein>
<accession>A0A250WYT2</accession>
<dbReference type="Proteomes" id="UP000232323">
    <property type="component" value="Unassembled WGS sequence"/>
</dbReference>
<dbReference type="STRING" id="1157962.A0A250WYT2"/>
<dbReference type="GO" id="GO:0005524">
    <property type="term" value="F:ATP binding"/>
    <property type="evidence" value="ECO:0007669"/>
    <property type="project" value="InterPro"/>
</dbReference>
<proteinExistence type="predicted"/>
<evidence type="ECO:0000259" key="1">
    <source>
        <dbReference type="Pfam" id="PF00176"/>
    </source>
</evidence>
<keyword evidence="3" id="KW-1185">Reference proteome</keyword>
<organism evidence="2 3">
    <name type="scientific">Chlamydomonas eustigma</name>
    <dbReference type="NCBI Taxonomy" id="1157962"/>
    <lineage>
        <taxon>Eukaryota</taxon>
        <taxon>Viridiplantae</taxon>
        <taxon>Chlorophyta</taxon>
        <taxon>core chlorophytes</taxon>
        <taxon>Chlorophyceae</taxon>
        <taxon>CS clade</taxon>
        <taxon>Chlamydomonadales</taxon>
        <taxon>Chlamydomonadaceae</taxon>
        <taxon>Chlamydomonas</taxon>
    </lineage>
</organism>
<dbReference type="Pfam" id="PF00176">
    <property type="entry name" value="SNF2-rel_dom"/>
    <property type="match status" value="1"/>
</dbReference>
<feature type="domain" description="SNF2 N-terminal" evidence="1">
    <location>
        <begin position="654"/>
        <end position="691"/>
    </location>
</feature>
<dbReference type="AlphaFoldDB" id="A0A250WYT2"/>
<evidence type="ECO:0000313" key="2">
    <source>
        <dbReference type="EMBL" id="GAX76003.1"/>
    </source>
</evidence>
<dbReference type="InterPro" id="IPR027417">
    <property type="entry name" value="P-loop_NTPase"/>
</dbReference>
<reference evidence="2 3" key="1">
    <citation type="submission" date="2017-08" db="EMBL/GenBank/DDBJ databases">
        <title>Acidophilic green algal genome provides insights into adaptation to an acidic environment.</title>
        <authorList>
            <person name="Hirooka S."/>
            <person name="Hirose Y."/>
            <person name="Kanesaki Y."/>
            <person name="Higuchi S."/>
            <person name="Fujiwara T."/>
            <person name="Onuma R."/>
            <person name="Era A."/>
            <person name="Ohbayashi R."/>
            <person name="Uzuka A."/>
            <person name="Nozaki H."/>
            <person name="Yoshikawa H."/>
            <person name="Miyagishima S.Y."/>
        </authorList>
    </citation>
    <scope>NUCLEOTIDE SEQUENCE [LARGE SCALE GENOMIC DNA]</scope>
    <source>
        <strain evidence="2 3">NIES-2499</strain>
    </source>
</reference>
<evidence type="ECO:0000313" key="3">
    <source>
        <dbReference type="Proteomes" id="UP000232323"/>
    </source>
</evidence>